<feature type="chain" id="PRO_5042201009" description="Secreted protein" evidence="1">
    <location>
        <begin position="21"/>
        <end position="113"/>
    </location>
</feature>
<proteinExistence type="predicted"/>
<keyword evidence="3" id="KW-1185">Reference proteome</keyword>
<evidence type="ECO:0008006" key="4">
    <source>
        <dbReference type="Google" id="ProtNLM"/>
    </source>
</evidence>
<evidence type="ECO:0000313" key="3">
    <source>
        <dbReference type="Proteomes" id="UP001279734"/>
    </source>
</evidence>
<keyword evidence="1" id="KW-0732">Signal</keyword>
<dbReference type="AlphaFoldDB" id="A0AAD3Y1J9"/>
<sequence length="113" mass="12415">MRGWMSWSARLMLSCGGATGLGAGQSSHPRFVQVQARVMAIMRHASLTPSHDVVLVQAKVYLSSGPLPFPAPFPLDSNDFTFAISSYFSFVALKEVDMIWSVLTSRSVEFPFT</sequence>
<feature type="signal peptide" evidence="1">
    <location>
        <begin position="1"/>
        <end position="20"/>
    </location>
</feature>
<gene>
    <name evidence="2" type="ORF">Nepgr_027581</name>
</gene>
<evidence type="ECO:0000313" key="2">
    <source>
        <dbReference type="EMBL" id="GMH25738.1"/>
    </source>
</evidence>
<evidence type="ECO:0000256" key="1">
    <source>
        <dbReference type="SAM" id="SignalP"/>
    </source>
</evidence>
<organism evidence="2 3">
    <name type="scientific">Nepenthes gracilis</name>
    <name type="common">Slender pitcher plant</name>
    <dbReference type="NCBI Taxonomy" id="150966"/>
    <lineage>
        <taxon>Eukaryota</taxon>
        <taxon>Viridiplantae</taxon>
        <taxon>Streptophyta</taxon>
        <taxon>Embryophyta</taxon>
        <taxon>Tracheophyta</taxon>
        <taxon>Spermatophyta</taxon>
        <taxon>Magnoliopsida</taxon>
        <taxon>eudicotyledons</taxon>
        <taxon>Gunneridae</taxon>
        <taxon>Pentapetalae</taxon>
        <taxon>Caryophyllales</taxon>
        <taxon>Nepenthaceae</taxon>
        <taxon>Nepenthes</taxon>
    </lineage>
</organism>
<protein>
    <recommendedName>
        <fullName evidence="4">Secreted protein</fullName>
    </recommendedName>
</protein>
<comment type="caution">
    <text evidence="2">The sequence shown here is derived from an EMBL/GenBank/DDBJ whole genome shotgun (WGS) entry which is preliminary data.</text>
</comment>
<accession>A0AAD3Y1J9</accession>
<name>A0AAD3Y1J9_NEPGR</name>
<dbReference type="EMBL" id="BSYO01000030">
    <property type="protein sequence ID" value="GMH25738.1"/>
    <property type="molecule type" value="Genomic_DNA"/>
</dbReference>
<reference evidence="2" key="1">
    <citation type="submission" date="2023-05" db="EMBL/GenBank/DDBJ databases">
        <title>Nepenthes gracilis genome sequencing.</title>
        <authorList>
            <person name="Fukushima K."/>
        </authorList>
    </citation>
    <scope>NUCLEOTIDE SEQUENCE</scope>
    <source>
        <strain evidence="2">SING2019-196</strain>
    </source>
</reference>
<dbReference type="Proteomes" id="UP001279734">
    <property type="component" value="Unassembled WGS sequence"/>
</dbReference>